<dbReference type="InterPro" id="IPR036388">
    <property type="entry name" value="WH-like_DNA-bd_sf"/>
</dbReference>
<dbReference type="STRING" id="195522.BD01_1497"/>
<dbReference type="HOGENOM" id="CLU_2784316_0_0_2"/>
<dbReference type="AlphaFoldDB" id="W8P6F2"/>
<dbReference type="OrthoDB" id="97145at2157"/>
<dbReference type="SUPFAM" id="SSF46785">
    <property type="entry name" value="Winged helix' DNA-binding domain"/>
    <property type="match status" value="1"/>
</dbReference>
<dbReference type="InterPro" id="IPR036390">
    <property type="entry name" value="WH_DNA-bd_sf"/>
</dbReference>
<dbReference type="KEGG" id="tnu:BD01_1497"/>
<gene>
    <name evidence="1" type="ORF">BD01_1497</name>
</gene>
<dbReference type="RefSeq" id="WP_042691391.1">
    <property type="nucleotide sequence ID" value="NZ_CP007264.1"/>
</dbReference>
<organism evidence="1 2">
    <name type="scientific">Thermococcus nautili</name>
    <dbReference type="NCBI Taxonomy" id="195522"/>
    <lineage>
        <taxon>Archaea</taxon>
        <taxon>Methanobacteriati</taxon>
        <taxon>Methanobacteriota</taxon>
        <taxon>Thermococci</taxon>
        <taxon>Thermococcales</taxon>
        <taxon>Thermococcaceae</taxon>
        <taxon>Thermococcus</taxon>
    </lineage>
</organism>
<accession>W8P6F2</accession>
<reference evidence="1 2" key="1">
    <citation type="submission" date="2014-02" db="EMBL/GenBank/DDBJ databases">
        <title>Genome Sequence of an Hyperthermophilic Archaeon, Thermococcus nautili 30-1, producing viral vesicles.</title>
        <authorList>
            <person name="Oberto J."/>
            <person name="Gaudin M."/>
            <person name="Cossu M."/>
            <person name="Gorlas A."/>
            <person name="Slesarev A."/>
            <person name="Marguet E."/>
            <person name="Forterre P."/>
        </authorList>
    </citation>
    <scope>NUCLEOTIDE SEQUENCE [LARGE SCALE GENOMIC DNA]</scope>
    <source>
        <strain evidence="1 2">30-1</strain>
    </source>
</reference>
<dbReference type="eggNOG" id="arCOG08592">
    <property type="taxonomic scope" value="Archaea"/>
</dbReference>
<dbReference type="Proteomes" id="UP000019434">
    <property type="component" value="Chromosome"/>
</dbReference>
<dbReference type="Gene3D" id="1.10.10.10">
    <property type="entry name" value="Winged helix-like DNA-binding domain superfamily/Winged helix DNA-binding domain"/>
    <property type="match status" value="1"/>
</dbReference>
<evidence type="ECO:0000313" key="1">
    <source>
        <dbReference type="EMBL" id="AHL23105.1"/>
    </source>
</evidence>
<dbReference type="GeneID" id="82170421"/>
<keyword evidence="2" id="KW-1185">Reference proteome</keyword>
<protein>
    <submittedName>
        <fullName evidence="1">Uncharacterized protein</fullName>
    </submittedName>
</protein>
<evidence type="ECO:0000313" key="2">
    <source>
        <dbReference type="Proteomes" id="UP000019434"/>
    </source>
</evidence>
<dbReference type="EMBL" id="CP007264">
    <property type="protein sequence ID" value="AHL23105.1"/>
    <property type="molecule type" value="Genomic_DNA"/>
</dbReference>
<sequence length="68" mass="8098">MKRDFESEMVEMLRERELTVAFITRFLMERGFDVTRQGVERALRRLAKAGLVETRVGNNGRKHYRLAR</sequence>
<proteinExistence type="predicted"/>
<name>W8P6F2_9EURY</name>